<name>A0ABS8M4A9_9FLAO</name>
<organism evidence="1 2">
    <name type="scientific">Flavobacterium lipolyticum</name>
    <dbReference type="NCBI Taxonomy" id="2893754"/>
    <lineage>
        <taxon>Bacteria</taxon>
        <taxon>Pseudomonadati</taxon>
        <taxon>Bacteroidota</taxon>
        <taxon>Flavobacteriia</taxon>
        <taxon>Flavobacteriales</taxon>
        <taxon>Flavobacteriaceae</taxon>
        <taxon>Flavobacterium</taxon>
    </lineage>
</organism>
<reference evidence="1" key="1">
    <citation type="submission" date="2021-11" db="EMBL/GenBank/DDBJ databases">
        <title>Description of novel Flavobacterium species.</title>
        <authorList>
            <person name="Saticioglu I.B."/>
            <person name="Ay H."/>
            <person name="Altun S."/>
            <person name="Duman M."/>
        </authorList>
    </citation>
    <scope>NUCLEOTIDE SEQUENCE</scope>
    <source>
        <strain evidence="1">F-126</strain>
    </source>
</reference>
<evidence type="ECO:0000313" key="2">
    <source>
        <dbReference type="Proteomes" id="UP001430700"/>
    </source>
</evidence>
<dbReference type="EMBL" id="JAJJMN010000002">
    <property type="protein sequence ID" value="MCC9019617.1"/>
    <property type="molecule type" value="Genomic_DNA"/>
</dbReference>
<dbReference type="RefSeq" id="WP_230000683.1">
    <property type="nucleotide sequence ID" value="NZ_JAJJMN010000002.1"/>
</dbReference>
<protein>
    <recommendedName>
        <fullName evidence="3">SH3 domain-containing protein</fullName>
    </recommendedName>
</protein>
<comment type="caution">
    <text evidence="1">The sequence shown here is derived from an EMBL/GenBank/DDBJ whole genome shotgun (WGS) entry which is preliminary data.</text>
</comment>
<dbReference type="Proteomes" id="UP001430700">
    <property type="component" value="Unassembled WGS sequence"/>
</dbReference>
<evidence type="ECO:0008006" key="3">
    <source>
        <dbReference type="Google" id="ProtNLM"/>
    </source>
</evidence>
<sequence>MKKKFLILLFILGLNTVYPQSKNDKYDAINGHLSELVKDTTKTVMIIKEKISANQILKLFAEGKLSDAPFNRKNGTQIREAGILEPLYDENDFQKMRKKYQDDKNEGRYGFSKNTNWEASDFKLKNIYIEPHDTIMFKKERALPLYKYETLLIALSDPIYYKNRDYLVMAIAIQKSNPLYSPKYYVIVMKKTNKKWQEIQRGEQYWFD</sequence>
<keyword evidence="2" id="KW-1185">Reference proteome</keyword>
<evidence type="ECO:0000313" key="1">
    <source>
        <dbReference type="EMBL" id="MCC9019617.1"/>
    </source>
</evidence>
<proteinExistence type="predicted"/>
<gene>
    <name evidence="1" type="ORF">LNQ34_17740</name>
</gene>
<accession>A0ABS8M4A9</accession>